<evidence type="ECO:0000313" key="2">
    <source>
        <dbReference type="Proteomes" id="UP001501490"/>
    </source>
</evidence>
<accession>A0ABP7A2J3</accession>
<protein>
    <submittedName>
        <fullName evidence="1">Uncharacterized protein</fullName>
    </submittedName>
</protein>
<proteinExistence type="predicted"/>
<name>A0ABP7A2J3_9ACTN</name>
<keyword evidence="2" id="KW-1185">Reference proteome</keyword>
<dbReference type="RefSeq" id="WP_344805434.1">
    <property type="nucleotide sequence ID" value="NZ_BAABAB010000018.1"/>
</dbReference>
<gene>
    <name evidence="1" type="ORF">GCM10022236_27540</name>
</gene>
<sequence length="306" mass="33617">MDLQLAMVIAHDTRARAVTDARTDLDRLQRRAVDAGREESRRLVKVTRIDPVVGQARYRPAGRLLRDWYLHCYLNGLRGRLGNPAVTIDAQQVEDTAALLHRLTPTRTPRAALRAVAVLRDLADADAARATLTIITSLHATAARRAITHAPDGRFDADPVRVHVTRHWYLHCYLDHLQTATRTQPPQPALDDAAIHQIATILTTRTIQPLVWPVAAREPTADRDRVITDATVPDRAGAADDLRLAALQGPAKEAARALFNHAATLDEFAITDLPKIGAGTDRLTGLAASTLDVEPTERGMPQIRHA</sequence>
<dbReference type="EMBL" id="BAABAB010000018">
    <property type="protein sequence ID" value="GAA3623653.1"/>
    <property type="molecule type" value="Genomic_DNA"/>
</dbReference>
<reference evidence="2" key="1">
    <citation type="journal article" date="2019" name="Int. J. Syst. Evol. Microbiol.">
        <title>The Global Catalogue of Microorganisms (GCM) 10K type strain sequencing project: providing services to taxonomists for standard genome sequencing and annotation.</title>
        <authorList>
            <consortium name="The Broad Institute Genomics Platform"/>
            <consortium name="The Broad Institute Genome Sequencing Center for Infectious Disease"/>
            <person name="Wu L."/>
            <person name="Ma J."/>
        </authorList>
    </citation>
    <scope>NUCLEOTIDE SEQUENCE [LARGE SCALE GENOMIC DNA]</scope>
    <source>
        <strain evidence="2">JCM 16929</strain>
    </source>
</reference>
<organism evidence="1 2">
    <name type="scientific">Microlunatus ginsengisoli</name>
    <dbReference type="NCBI Taxonomy" id="363863"/>
    <lineage>
        <taxon>Bacteria</taxon>
        <taxon>Bacillati</taxon>
        <taxon>Actinomycetota</taxon>
        <taxon>Actinomycetes</taxon>
        <taxon>Propionibacteriales</taxon>
        <taxon>Propionibacteriaceae</taxon>
        <taxon>Microlunatus</taxon>
    </lineage>
</organism>
<comment type="caution">
    <text evidence="1">The sequence shown here is derived from an EMBL/GenBank/DDBJ whole genome shotgun (WGS) entry which is preliminary data.</text>
</comment>
<dbReference type="Proteomes" id="UP001501490">
    <property type="component" value="Unassembled WGS sequence"/>
</dbReference>
<evidence type="ECO:0000313" key="1">
    <source>
        <dbReference type="EMBL" id="GAA3623653.1"/>
    </source>
</evidence>